<dbReference type="PROSITE" id="PS00061">
    <property type="entry name" value="ADH_SHORT"/>
    <property type="match status" value="2"/>
</dbReference>
<dbReference type="SUPFAM" id="SSF51735">
    <property type="entry name" value="NAD(P)-binding Rossmann-fold domains"/>
    <property type="match status" value="2"/>
</dbReference>
<dbReference type="GO" id="GO:0008202">
    <property type="term" value="P:steroid metabolic process"/>
    <property type="evidence" value="ECO:0007669"/>
    <property type="project" value="TreeGrafter"/>
</dbReference>
<keyword evidence="2" id="KW-0472">Membrane</keyword>
<dbReference type="AlphaFoldDB" id="A0A8B7MYL1"/>
<accession>A0A8B7MYL1</accession>
<dbReference type="OMA" id="CESKGRL"/>
<evidence type="ECO:0000313" key="3">
    <source>
        <dbReference type="Proteomes" id="UP000694843"/>
    </source>
</evidence>
<dbReference type="Proteomes" id="UP000694843">
    <property type="component" value="Unplaced"/>
</dbReference>
<dbReference type="OrthoDB" id="5296at2759"/>
<evidence type="ECO:0000256" key="1">
    <source>
        <dbReference type="ARBA" id="ARBA00023002"/>
    </source>
</evidence>
<dbReference type="InterPro" id="IPR020904">
    <property type="entry name" value="Sc_DH/Rdtase_CS"/>
</dbReference>
<dbReference type="InterPro" id="IPR036291">
    <property type="entry name" value="NAD(P)-bd_dom_sf"/>
</dbReference>
<reference evidence="4" key="1">
    <citation type="submission" date="2025-08" db="UniProtKB">
        <authorList>
            <consortium name="RefSeq"/>
        </authorList>
    </citation>
    <scope>IDENTIFICATION</scope>
    <source>
        <tissue evidence="4">Whole organism</tissue>
    </source>
</reference>
<organism evidence="3 4">
    <name type="scientific">Hyalella azteca</name>
    <name type="common">Amphipod</name>
    <dbReference type="NCBI Taxonomy" id="294128"/>
    <lineage>
        <taxon>Eukaryota</taxon>
        <taxon>Metazoa</taxon>
        <taxon>Ecdysozoa</taxon>
        <taxon>Arthropoda</taxon>
        <taxon>Crustacea</taxon>
        <taxon>Multicrustacea</taxon>
        <taxon>Malacostraca</taxon>
        <taxon>Eumalacostraca</taxon>
        <taxon>Peracarida</taxon>
        <taxon>Amphipoda</taxon>
        <taxon>Senticaudata</taxon>
        <taxon>Talitrida</taxon>
        <taxon>Talitroidea</taxon>
        <taxon>Hyalellidae</taxon>
        <taxon>Hyalella</taxon>
    </lineage>
</organism>
<protein>
    <submittedName>
        <fullName evidence="4">Uncharacterized protein LOC108664292</fullName>
    </submittedName>
</protein>
<dbReference type="PRINTS" id="PR00080">
    <property type="entry name" value="SDRFAMILY"/>
</dbReference>
<dbReference type="InterPro" id="IPR002347">
    <property type="entry name" value="SDR_fam"/>
</dbReference>
<dbReference type="KEGG" id="hazt:108664292"/>
<dbReference type="Gene3D" id="3.40.50.720">
    <property type="entry name" value="NAD(P)-binding Rossmann-like Domain"/>
    <property type="match status" value="2"/>
</dbReference>
<evidence type="ECO:0000256" key="2">
    <source>
        <dbReference type="SAM" id="Phobius"/>
    </source>
</evidence>
<gene>
    <name evidence="4" type="primary">LOC108664292</name>
</gene>
<feature type="transmembrane region" description="Helical" evidence="2">
    <location>
        <begin position="398"/>
        <end position="415"/>
    </location>
</feature>
<dbReference type="GO" id="GO:0016491">
    <property type="term" value="F:oxidoreductase activity"/>
    <property type="evidence" value="ECO:0007669"/>
    <property type="project" value="UniProtKB-KW"/>
</dbReference>
<keyword evidence="3" id="KW-1185">Reference proteome</keyword>
<dbReference type="Pfam" id="PF00106">
    <property type="entry name" value="adh_short"/>
    <property type="match status" value="2"/>
</dbReference>
<keyword evidence="1" id="KW-0560">Oxidoreductase</keyword>
<name>A0A8B7MYL1_HYAAZ</name>
<dbReference type="PANTHER" id="PTHR43313">
    <property type="entry name" value="SHORT-CHAIN DEHYDROGENASE/REDUCTASE FAMILY 9C"/>
    <property type="match status" value="1"/>
</dbReference>
<feature type="transmembrane region" description="Helical" evidence="2">
    <location>
        <begin position="374"/>
        <end position="392"/>
    </location>
</feature>
<keyword evidence="2" id="KW-0812">Transmembrane</keyword>
<keyword evidence="2" id="KW-1133">Transmembrane helix</keyword>
<dbReference type="PANTHER" id="PTHR43313:SF36">
    <property type="entry name" value="D-BETA-HYDROXYBUTYRATE DEHYDROGENASE, MITOCHONDRIAL"/>
    <property type="match status" value="1"/>
</dbReference>
<proteinExistence type="predicted"/>
<dbReference type="GeneID" id="108664292"/>
<evidence type="ECO:0000313" key="4">
    <source>
        <dbReference type="RefSeq" id="XP_018006348.2"/>
    </source>
</evidence>
<dbReference type="RefSeq" id="XP_018006348.2">
    <property type="nucleotide sequence ID" value="XM_018150859.2"/>
</dbReference>
<sequence length="735" mass="81741">MALIWPKQKHYCATFFVVWAMLYMLSCHWVVKGLAVGFFSLYVADLALKIHEDFFKEKTYIKDNEKAVFITGCDSGFGNKLAQRLANMGFTVFAGCLYPEGSGAKELGKDKKIVVIKLDVVEQCDIENAVQVVKEYLDKSGLKLWSIVNNAGIALGGEVELLTMSTYRRVPEVNSLAPVAVTKAFLPLLRQAREGRVVNVASIAGRYTMYGLTAYCMSKHAVVAFSDGLRIEMKKWNISVHTIEPVLYKTNICSLDALRLNDAKVWQEAPEEAKEAYGKDFFDVRCAAHSAFVEAISRAPEKIHEVVDDLVDAVASEAPKIRYLPSLSNKIFHRIMNQMPFEIQHWHFSRYCQALTPAKATVNSLQLLLGMFQYLSYCLVWSVVVTLVLLVARSVGVVMFLVAGFVSLFLADLAIKTKEIYFDVRGRMQNVSHLAVLITGCDTGFGNMLALRLADRGFQVYAGCLFPDGEGAKALAERASISVLKLDVCKQEDIDTAVQVVSGDLQKKKLQLWSVVNNAGIAIMSEVELVPMAAFRKVLDVNTLGPVAVTQAFLPLLRANGRGRIVNVASMAGRFTMYGFTPYSMSKHALIAFSDGLRIEMKKWNISVHSIEPALYRTPIADENRMRASLEQNWSALGREVQEAYGEAYHSAIVKNLCEDCKKTAKPEVTEVIDDMEDAVAGTNPQVRYTPGNYTKRVVRIFRELPISVTDILFAQTHPAVVPDMARNQVGVVQN</sequence>
<dbReference type="PRINTS" id="PR00081">
    <property type="entry name" value="GDHRDH"/>
</dbReference>